<reference evidence="2" key="1">
    <citation type="submission" date="2016-03" db="EMBL/GenBank/DDBJ databases">
        <authorList>
            <person name="Devillers Hugo."/>
        </authorList>
    </citation>
    <scope>NUCLEOTIDE SEQUENCE [LARGE SCALE GENOMIC DNA]</scope>
</reference>
<dbReference type="InterPro" id="IPR015943">
    <property type="entry name" value="WD40/YVTN_repeat-like_dom_sf"/>
</dbReference>
<dbReference type="InterPro" id="IPR006594">
    <property type="entry name" value="LisH"/>
</dbReference>
<dbReference type="AlphaFoldDB" id="A0A1G4JUY0"/>
<evidence type="ECO:0000313" key="1">
    <source>
        <dbReference type="EMBL" id="SCU94806.1"/>
    </source>
</evidence>
<dbReference type="Proteomes" id="UP000191144">
    <property type="component" value="Chromosome F"/>
</dbReference>
<keyword evidence="2" id="KW-1185">Reference proteome</keyword>
<gene>
    <name evidence="1" type="ORF">LAME_0F09362G</name>
</gene>
<evidence type="ECO:0000313" key="2">
    <source>
        <dbReference type="Proteomes" id="UP000191144"/>
    </source>
</evidence>
<proteinExistence type="predicted"/>
<dbReference type="OrthoDB" id="1932312at2759"/>
<dbReference type="EMBL" id="LT598477">
    <property type="protein sequence ID" value="SCU94806.1"/>
    <property type="molecule type" value="Genomic_DNA"/>
</dbReference>
<dbReference type="InterPro" id="IPR036322">
    <property type="entry name" value="WD40_repeat_dom_sf"/>
</dbReference>
<accession>A0A1G4JUY0</accession>
<protein>
    <submittedName>
        <fullName evidence="1">LAME_0F09362g1_1</fullName>
    </submittedName>
</protein>
<sequence>MTSATVENLSQVIVAKYLAKYGYDAALSNFLKESGLARSAVDLNNDAFEELETIVGERIEFNESKMAAKLADLSLNDSIPSLDPKFRLSPWDHTLKLVAADMPEKPASLVVDLAFSASSELSVSTVDRSVYFYESDLNLKKKLKLTSGVVKRCGTILRDKKSWFFVCGMNGALTIFDESFKTLLEHLLHSRIVKYIDFFHLESESKCYSFSCGLDNYVKVHLIDLKTSETVLLDSQKLTTPCTSFQLAQTPDQRPVLLLTQQDHSQLMIYTLWDDVLVETHKLAMNNAKFTSHSFNVQSSCLLDFKETASIPYNSLNPHLTVVEEGVMMAIATSHTPYMRLILLEIPGVPTSKPPSESATRIHYDKILRNIATVVPQDSFSQSILKTCHSSKGLIVGNDSGVFAIDLANSDSWSLFQQARRVKALDTSQNRLTIAYADTGLDIFHWRQ</sequence>
<organism evidence="1 2">
    <name type="scientific">Lachancea meyersii CBS 8951</name>
    <dbReference type="NCBI Taxonomy" id="1266667"/>
    <lineage>
        <taxon>Eukaryota</taxon>
        <taxon>Fungi</taxon>
        <taxon>Dikarya</taxon>
        <taxon>Ascomycota</taxon>
        <taxon>Saccharomycotina</taxon>
        <taxon>Saccharomycetes</taxon>
        <taxon>Saccharomycetales</taxon>
        <taxon>Saccharomycetaceae</taxon>
        <taxon>Lachancea</taxon>
    </lineage>
</organism>
<dbReference type="PROSITE" id="PS50896">
    <property type="entry name" value="LISH"/>
    <property type="match status" value="1"/>
</dbReference>
<name>A0A1G4JUY0_9SACH</name>
<dbReference type="SUPFAM" id="SSF50978">
    <property type="entry name" value="WD40 repeat-like"/>
    <property type="match status" value="1"/>
</dbReference>
<dbReference type="Gene3D" id="2.130.10.10">
    <property type="entry name" value="YVTN repeat-like/Quinoprotein amine dehydrogenase"/>
    <property type="match status" value="1"/>
</dbReference>